<dbReference type="OrthoDB" id="270566at2157"/>
<keyword evidence="3" id="KW-1185">Reference proteome</keyword>
<organism evidence="2 3">
    <name type="scientific">Halobacterium bonnevillei</name>
    <dbReference type="NCBI Taxonomy" id="2692200"/>
    <lineage>
        <taxon>Archaea</taxon>
        <taxon>Methanobacteriati</taxon>
        <taxon>Methanobacteriota</taxon>
        <taxon>Stenosarchaea group</taxon>
        <taxon>Halobacteria</taxon>
        <taxon>Halobacteriales</taxon>
        <taxon>Halobacteriaceae</taxon>
        <taxon>Halobacterium</taxon>
    </lineage>
</organism>
<name>A0A6B0SJQ2_9EURY</name>
<gene>
    <name evidence="2" type="ORF">GRX66_15430</name>
</gene>
<comment type="caution">
    <text evidence="2">The sequence shown here is derived from an EMBL/GenBank/DDBJ whole genome shotgun (WGS) entry which is preliminary data.</text>
</comment>
<feature type="region of interest" description="Disordered" evidence="1">
    <location>
        <begin position="23"/>
        <end position="52"/>
    </location>
</feature>
<evidence type="ECO:0000313" key="2">
    <source>
        <dbReference type="EMBL" id="MXR21928.1"/>
    </source>
</evidence>
<dbReference type="PROSITE" id="PS51257">
    <property type="entry name" value="PROKAR_LIPOPROTEIN"/>
    <property type="match status" value="1"/>
</dbReference>
<feature type="compositionally biased region" description="Low complexity" evidence="1">
    <location>
        <begin position="33"/>
        <end position="52"/>
    </location>
</feature>
<reference evidence="2 3" key="1">
    <citation type="submission" date="2019-12" db="EMBL/GenBank/DDBJ databases">
        <title>Isolation and characterization of three novel carbon monoxide-oxidizing members of Halobacteria from salione crusts and soils.</title>
        <authorList>
            <person name="Myers M.R."/>
            <person name="King G.M."/>
        </authorList>
    </citation>
    <scope>NUCLEOTIDE SEQUENCE [LARGE SCALE GENOMIC DNA]</scope>
    <source>
        <strain evidence="2 3">PCN9</strain>
    </source>
</reference>
<dbReference type="EMBL" id="WUUU01000171">
    <property type="protein sequence ID" value="MXR21928.1"/>
    <property type="molecule type" value="Genomic_DNA"/>
</dbReference>
<dbReference type="Proteomes" id="UP000471521">
    <property type="component" value="Unassembled WGS sequence"/>
</dbReference>
<proteinExistence type="predicted"/>
<dbReference type="RefSeq" id="WP_159527343.1">
    <property type="nucleotide sequence ID" value="NZ_WUUU01000171.1"/>
</dbReference>
<evidence type="ECO:0000256" key="1">
    <source>
        <dbReference type="SAM" id="MobiDB-lite"/>
    </source>
</evidence>
<accession>A0A6B0SJQ2</accession>
<protein>
    <submittedName>
        <fullName evidence="2">Uncharacterized protein</fullName>
    </submittedName>
</protein>
<evidence type="ECO:0000313" key="3">
    <source>
        <dbReference type="Proteomes" id="UP000471521"/>
    </source>
</evidence>
<dbReference type="AlphaFoldDB" id="A0A6B0SJQ2"/>
<sequence>MRRRSYLAVAASALSTAVAGCTSAGDRDADPVAESTTNSATTATTETVTPSTPAVSTSIQDVVLQPAALDLNVDYLTVRDDGQYLFAQATVEEGTAELEEYALRIDGETHQPLTGHARRRLWRMREGREYAPDSGGLVAFELPGSIEAVDSTAVLAHPGGEYRLDAELRKRLTATPEFAVDLSVPETVAADGSLSVTVTVTNGGDSPARFVGGLNRYGPRVASTPVEAIRPLVPAGESATRAIDQTRVLADTSDEEVGDGESDVKFSLYTPARSEQRSVRVVDSA</sequence>